<protein>
    <submittedName>
        <fullName evidence="2">Uncharacterized protein</fullName>
    </submittedName>
</protein>
<dbReference type="EMBL" id="VFIY01000004">
    <property type="protein sequence ID" value="TPD62999.1"/>
    <property type="molecule type" value="Genomic_DNA"/>
</dbReference>
<reference evidence="3" key="1">
    <citation type="submission" date="2019-06" db="EMBL/GenBank/DDBJ databases">
        <title>The complete genome of Emcibacter congregatus ZYLT.</title>
        <authorList>
            <person name="Zhao Z."/>
        </authorList>
    </citation>
    <scope>NUCLEOTIDE SEQUENCE [LARGE SCALE GENOMIC DNA]</scope>
    <source>
        <strain evidence="3">MCCC 1A06723</strain>
    </source>
</reference>
<comment type="caution">
    <text evidence="2">The sequence shown here is derived from an EMBL/GenBank/DDBJ whole genome shotgun (WGS) entry which is preliminary data.</text>
</comment>
<dbReference type="RefSeq" id="WP_139938249.1">
    <property type="nucleotide sequence ID" value="NZ_JBHSYP010000022.1"/>
</dbReference>
<organism evidence="2 3">
    <name type="scientific">Emcibacter nanhaiensis</name>
    <dbReference type="NCBI Taxonomy" id="1505037"/>
    <lineage>
        <taxon>Bacteria</taxon>
        <taxon>Pseudomonadati</taxon>
        <taxon>Pseudomonadota</taxon>
        <taxon>Alphaproteobacteria</taxon>
        <taxon>Emcibacterales</taxon>
        <taxon>Emcibacteraceae</taxon>
        <taxon>Emcibacter</taxon>
    </lineage>
</organism>
<name>A0A501PR47_9PROT</name>
<evidence type="ECO:0000313" key="2">
    <source>
        <dbReference type="EMBL" id="TPD62999.1"/>
    </source>
</evidence>
<keyword evidence="1" id="KW-0472">Membrane</keyword>
<evidence type="ECO:0000256" key="1">
    <source>
        <dbReference type="SAM" id="Phobius"/>
    </source>
</evidence>
<feature type="transmembrane region" description="Helical" evidence="1">
    <location>
        <begin position="76"/>
        <end position="94"/>
    </location>
</feature>
<keyword evidence="1" id="KW-1133">Transmembrane helix</keyword>
<sequence length="96" mass="10058">MSLFSEILGEDLGSVVNDFGRSYLDLELLKKQIGLQSAVSTQAAQEQAIHDYLEGQESVQQSQAIAAASNSGLPTWAIGASIALGAAALLGLLLRK</sequence>
<keyword evidence="1" id="KW-0812">Transmembrane</keyword>
<accession>A0A501PR47</accession>
<dbReference type="Proteomes" id="UP000319148">
    <property type="component" value="Unassembled WGS sequence"/>
</dbReference>
<evidence type="ECO:0000313" key="3">
    <source>
        <dbReference type="Proteomes" id="UP000319148"/>
    </source>
</evidence>
<keyword evidence="3" id="KW-1185">Reference proteome</keyword>
<proteinExistence type="predicted"/>
<dbReference type="AlphaFoldDB" id="A0A501PR47"/>
<gene>
    <name evidence="2" type="ORF">FIV46_02660</name>
</gene>